<keyword evidence="5" id="KW-1185">Reference proteome</keyword>
<accession>A0A931DDM1</accession>
<comment type="caution">
    <text evidence="4">The sequence shown here is derived from an EMBL/GenBank/DDBJ whole genome shotgun (WGS) entry which is preliminary data.</text>
</comment>
<dbReference type="CDD" id="cd00761">
    <property type="entry name" value="Glyco_tranf_GTA_type"/>
    <property type="match status" value="1"/>
</dbReference>
<dbReference type="GO" id="GO:0016758">
    <property type="term" value="F:hexosyltransferase activity"/>
    <property type="evidence" value="ECO:0007669"/>
    <property type="project" value="UniProtKB-ARBA"/>
</dbReference>
<dbReference type="Gene3D" id="3.90.550.10">
    <property type="entry name" value="Spore Coat Polysaccharide Biosynthesis Protein SpsA, Chain A"/>
    <property type="match status" value="1"/>
</dbReference>
<feature type="domain" description="Glycosyltransferase 2-like" evidence="2">
    <location>
        <begin position="7"/>
        <end position="136"/>
    </location>
</feature>
<dbReference type="EMBL" id="JADOUA010000001">
    <property type="protein sequence ID" value="MBG6086668.1"/>
    <property type="molecule type" value="Genomic_DNA"/>
</dbReference>
<dbReference type="Proteomes" id="UP000614047">
    <property type="component" value="Unassembled WGS sequence"/>
</dbReference>
<sequence>MGTPKVSVIVPVYNCRSSLERTFRSVFDQTLPAGLIEIIAVDDGSTDGSAAELDRLAAGRPGFTVVRQPNSGGPGRPRNAGLDRARGEYVFFLDADDHLGPEALERCCALADENETDIVVPKYVGVGRKVNPHLFRETVPFTTIYDAVPNLYGSITALKLYRRALLDRHGIRFPENVLSGEDQFFAVRAYFEAKGVSVLADYDCYYWVDREDGTSALQRGGAPAGDYFPEIKRLMAFVAERTGPGPVRDRLMRRHFAVEVFSRFDPRYQAFSPEERRATRDAARELVGLWATEETMAALSPYARLVGHALRHGLDDLVDEAARVHAEDPPPVVVDGDRAYMAYPGFRDPALAVPDHVFEVTEPLRWRRALTGLEWRDGRLVVRVHAFLEDAGQGEPGEPREELVLRRRGGGQEHRVPFRREEGPDGRAGLVAEIDFGKARLGPGRWDASAAVRTRGLVHEGRLVATPGVAPPGARITAVREGSPLVTPYLTKGIGALALHVGGKGGRPAPATPAELSPARSGVLRLETKLAVALPDGGTPVRVRALLRHRDSKDVRAAPASVECGPGGLDVSAELDLSGARRGTWDASYEITVGSATGEFRAPMGPAGPPGPGSGGTSGTRARTAGPGGPRPFRTERGNLSLRVGNAALTRLRRLFGRRAPDGRP</sequence>
<evidence type="ECO:0000313" key="4">
    <source>
        <dbReference type="EMBL" id="MBG6086668.1"/>
    </source>
</evidence>
<evidence type="ECO:0000259" key="2">
    <source>
        <dbReference type="Pfam" id="PF00535"/>
    </source>
</evidence>
<name>A0A931DDM1_9ACTN</name>
<dbReference type="RefSeq" id="WP_197009633.1">
    <property type="nucleotide sequence ID" value="NZ_BAABES010000007.1"/>
</dbReference>
<feature type="region of interest" description="Disordered" evidence="1">
    <location>
        <begin position="598"/>
        <end position="640"/>
    </location>
</feature>
<gene>
    <name evidence="4" type="ORF">IW256_000781</name>
</gene>
<dbReference type="InterPro" id="IPR001173">
    <property type="entry name" value="Glyco_trans_2-like"/>
</dbReference>
<proteinExistence type="predicted"/>
<dbReference type="Pfam" id="PF00535">
    <property type="entry name" value="Glycos_transf_2"/>
    <property type="match status" value="1"/>
</dbReference>
<evidence type="ECO:0000259" key="3">
    <source>
        <dbReference type="Pfam" id="PF22181"/>
    </source>
</evidence>
<dbReference type="InterPro" id="IPR054028">
    <property type="entry name" value="TarS/TarP_linker"/>
</dbReference>
<dbReference type="Pfam" id="PF22181">
    <property type="entry name" value="TarS_linker"/>
    <property type="match status" value="1"/>
</dbReference>
<dbReference type="AlphaFoldDB" id="A0A931DDM1"/>
<dbReference type="PANTHER" id="PTHR22916">
    <property type="entry name" value="GLYCOSYLTRANSFERASE"/>
    <property type="match status" value="1"/>
</dbReference>
<feature type="domain" description="TarS/TarP linker" evidence="3">
    <location>
        <begin position="226"/>
        <end position="318"/>
    </location>
</feature>
<protein>
    <submittedName>
        <fullName evidence="4">Glycosyltransferase involved in cell wall biosynthesis</fullName>
    </submittedName>
</protein>
<organism evidence="4 5">
    <name type="scientific">Actinomadura viridis</name>
    <dbReference type="NCBI Taxonomy" id="58110"/>
    <lineage>
        <taxon>Bacteria</taxon>
        <taxon>Bacillati</taxon>
        <taxon>Actinomycetota</taxon>
        <taxon>Actinomycetes</taxon>
        <taxon>Streptosporangiales</taxon>
        <taxon>Thermomonosporaceae</taxon>
        <taxon>Actinomadura</taxon>
    </lineage>
</organism>
<dbReference type="InterPro" id="IPR029044">
    <property type="entry name" value="Nucleotide-diphossugar_trans"/>
</dbReference>
<evidence type="ECO:0000256" key="1">
    <source>
        <dbReference type="SAM" id="MobiDB-lite"/>
    </source>
</evidence>
<dbReference type="SUPFAM" id="SSF53448">
    <property type="entry name" value="Nucleotide-diphospho-sugar transferases"/>
    <property type="match status" value="1"/>
</dbReference>
<reference evidence="4" key="1">
    <citation type="submission" date="2020-11" db="EMBL/GenBank/DDBJ databases">
        <title>Sequencing the genomes of 1000 actinobacteria strains.</title>
        <authorList>
            <person name="Klenk H.-P."/>
        </authorList>
    </citation>
    <scope>NUCLEOTIDE SEQUENCE</scope>
    <source>
        <strain evidence="4">DSM 43175</strain>
    </source>
</reference>
<dbReference type="PANTHER" id="PTHR22916:SF3">
    <property type="entry name" value="UDP-GLCNAC:BETAGAL BETA-1,3-N-ACETYLGLUCOSAMINYLTRANSFERASE-LIKE PROTEIN 1"/>
    <property type="match status" value="1"/>
</dbReference>
<evidence type="ECO:0000313" key="5">
    <source>
        <dbReference type="Proteomes" id="UP000614047"/>
    </source>
</evidence>